<proteinExistence type="predicted"/>
<dbReference type="Pfam" id="PF14726">
    <property type="entry name" value="RTTN_N"/>
    <property type="match status" value="1"/>
</dbReference>
<dbReference type="GO" id="GO:0005813">
    <property type="term" value="C:centrosome"/>
    <property type="evidence" value="ECO:0007669"/>
    <property type="project" value="InterPro"/>
</dbReference>
<name>A0A8S3UUX8_MYTED</name>
<dbReference type="GO" id="GO:0032053">
    <property type="term" value="P:ciliary basal body organization"/>
    <property type="evidence" value="ECO:0007669"/>
    <property type="project" value="TreeGrafter"/>
</dbReference>
<keyword evidence="1" id="KW-0175">Coiled coil</keyword>
<dbReference type="GO" id="GO:0010457">
    <property type="term" value="P:centriole-centriole cohesion"/>
    <property type="evidence" value="ECO:0007669"/>
    <property type="project" value="TreeGrafter"/>
</dbReference>
<dbReference type="PANTHER" id="PTHR31691">
    <property type="entry name" value="ROTATIN"/>
    <property type="match status" value="1"/>
</dbReference>
<dbReference type="AlphaFoldDB" id="A0A8S3UUX8"/>
<reference evidence="3" key="1">
    <citation type="submission" date="2021-03" db="EMBL/GenBank/DDBJ databases">
        <authorList>
            <person name="Bekaert M."/>
        </authorList>
    </citation>
    <scope>NUCLEOTIDE SEQUENCE</scope>
</reference>
<organism evidence="3 4">
    <name type="scientific">Mytilus edulis</name>
    <name type="common">Blue mussel</name>
    <dbReference type="NCBI Taxonomy" id="6550"/>
    <lineage>
        <taxon>Eukaryota</taxon>
        <taxon>Metazoa</taxon>
        <taxon>Spiralia</taxon>
        <taxon>Lophotrochozoa</taxon>
        <taxon>Mollusca</taxon>
        <taxon>Bivalvia</taxon>
        <taxon>Autobranchia</taxon>
        <taxon>Pteriomorphia</taxon>
        <taxon>Mytilida</taxon>
        <taxon>Mytiloidea</taxon>
        <taxon>Mytilidae</taxon>
        <taxon>Mytilinae</taxon>
        <taxon>Mytilus</taxon>
    </lineage>
</organism>
<feature type="coiled-coil region" evidence="1">
    <location>
        <begin position="27"/>
        <end position="96"/>
    </location>
</feature>
<sequence length="480" mass="56680">MDRKQPMFELPFSNIRNAAFVSVLETNHSVKVELKRVKEKLKEKNINGEKIKDQHNMKDEEISNLKEQLHTMWERAQLYVKQNEEFREELDKFKSTPENLNINDLYWQNEFLRTENLRIITVSNDFKKQQYLEKSKIDVEYNEIVKRHPIDLELQLDYDQLQKTLDLCKESTMGRKEEREKYEIKIVQLEMQIRQFQQQQQNQQQPQQQMWNQPQNVYNQRQSFNSNYNSHDLEEIRIRALENLLSKLEHKLICDADLIHERHLLIRIVEWFNFPNSSSNADVLKLLLRLTQHSPAAEILQDIGGIEFLSQLRKDVSSSLQPLVDQILENTMRLPEIKHQDHAPECIYQKQENQTGFKAETTTDTLQSSLPPVNQDTPYIAGTRDDNVGYFNRDAIESVQQQQQYQQNNETASSFVLTTFPWLALTSTDRHVILSTNSSLQSRESHLLASSCEFLSDVVFRDFPSEIFLQRPNIVKVINN</sequence>
<feature type="domain" description="Rotatin N-terminal" evidence="2">
    <location>
        <begin position="235"/>
        <end position="330"/>
    </location>
</feature>
<dbReference type="GO" id="GO:0005814">
    <property type="term" value="C:centriole"/>
    <property type="evidence" value="ECO:0007669"/>
    <property type="project" value="TreeGrafter"/>
</dbReference>
<dbReference type="GO" id="GO:0036064">
    <property type="term" value="C:ciliary basal body"/>
    <property type="evidence" value="ECO:0007669"/>
    <property type="project" value="InterPro"/>
</dbReference>
<dbReference type="InterPro" id="IPR030791">
    <property type="entry name" value="Rotatin"/>
</dbReference>
<accession>A0A8S3UUX8</accession>
<evidence type="ECO:0000256" key="1">
    <source>
        <dbReference type="SAM" id="Coils"/>
    </source>
</evidence>
<dbReference type="EMBL" id="CAJPWZ010002969">
    <property type="protein sequence ID" value="CAG2249412.1"/>
    <property type="molecule type" value="Genomic_DNA"/>
</dbReference>
<evidence type="ECO:0000313" key="3">
    <source>
        <dbReference type="EMBL" id="CAG2249412.1"/>
    </source>
</evidence>
<gene>
    <name evidence="3" type="ORF">MEDL_61099</name>
</gene>
<dbReference type="Proteomes" id="UP000683360">
    <property type="component" value="Unassembled WGS sequence"/>
</dbReference>
<evidence type="ECO:0000259" key="2">
    <source>
        <dbReference type="Pfam" id="PF14726"/>
    </source>
</evidence>
<evidence type="ECO:0000313" key="4">
    <source>
        <dbReference type="Proteomes" id="UP000683360"/>
    </source>
</evidence>
<dbReference type="InterPro" id="IPR029249">
    <property type="entry name" value="Rotatin_N"/>
</dbReference>
<dbReference type="PANTHER" id="PTHR31691:SF1">
    <property type="entry name" value="ROTATIN"/>
    <property type="match status" value="1"/>
</dbReference>
<keyword evidence="4" id="KW-1185">Reference proteome</keyword>
<comment type="caution">
    <text evidence="3">The sequence shown here is derived from an EMBL/GenBank/DDBJ whole genome shotgun (WGS) entry which is preliminary data.</text>
</comment>
<dbReference type="OrthoDB" id="6159051at2759"/>
<dbReference type="GO" id="GO:0007099">
    <property type="term" value="P:centriole replication"/>
    <property type="evidence" value="ECO:0007669"/>
    <property type="project" value="TreeGrafter"/>
</dbReference>
<protein>
    <submittedName>
        <fullName evidence="3">Rotatin</fullName>
    </submittedName>
</protein>